<dbReference type="Proteomes" id="UP000036061">
    <property type="component" value="Chromosome"/>
</dbReference>
<protein>
    <submittedName>
        <fullName evidence="1">Uncharacterized protein</fullName>
    </submittedName>
</protein>
<name>A0A2Z4MMY8_BREBE</name>
<evidence type="ECO:0000313" key="2">
    <source>
        <dbReference type="Proteomes" id="UP000036061"/>
    </source>
</evidence>
<dbReference type="EMBL" id="CP030117">
    <property type="protein sequence ID" value="AWX57906.1"/>
    <property type="molecule type" value="Genomic_DNA"/>
</dbReference>
<reference evidence="1 2" key="1">
    <citation type="journal article" date="2015" name="Genome Announc.">
        <title>Draft Genome Sequence of Brevibacillus brevis DZQ7, a Plant Growth-Promoting Rhizobacterium with Broad-Spectrum Antimicrobial Activity.</title>
        <authorList>
            <person name="Hou Q."/>
            <person name="Wang C."/>
            <person name="Hou X."/>
            <person name="Xia Z."/>
            <person name="Ye J."/>
            <person name="Liu K."/>
            <person name="Liu H."/>
            <person name="Wang J."/>
            <person name="Guo H."/>
            <person name="Yu X."/>
            <person name="Yang Y."/>
            <person name="Du B."/>
            <person name="Ding Y."/>
        </authorList>
    </citation>
    <scope>NUCLEOTIDE SEQUENCE [LARGE SCALE GENOMIC DNA]</scope>
    <source>
        <strain evidence="1 2">DZQ7</strain>
    </source>
</reference>
<dbReference type="AlphaFoldDB" id="A0A2Z4MMY8"/>
<proteinExistence type="predicted"/>
<accession>A0A2Z4MMY8</accession>
<organism evidence="1 2">
    <name type="scientific">Brevibacillus brevis</name>
    <name type="common">Bacillus brevis</name>
    <dbReference type="NCBI Taxonomy" id="1393"/>
    <lineage>
        <taxon>Bacteria</taxon>
        <taxon>Bacillati</taxon>
        <taxon>Bacillota</taxon>
        <taxon>Bacilli</taxon>
        <taxon>Bacillales</taxon>
        <taxon>Paenibacillaceae</taxon>
        <taxon>Brevibacillus</taxon>
    </lineage>
</organism>
<sequence length="168" mass="18976">MMKKMIPLCIGLVFLVMIGPNVLADKGIPQLTDSSQKYQSETLDKLGIRSANSSFMKNDTSSFSALDTVVDDEGKEWIYVSYLHSNLIEEQLKEKYSREVSTSFIDVQEQILDPIIQEGDTIPVLLVNEDLTFGKMAYLQEEGNGDLILAEFELDEDSQQWVITKEAK</sequence>
<dbReference type="RefSeq" id="WP_048034419.1">
    <property type="nucleotide sequence ID" value="NZ_CP030117.1"/>
</dbReference>
<evidence type="ECO:0000313" key="1">
    <source>
        <dbReference type="EMBL" id="AWX57906.1"/>
    </source>
</evidence>
<gene>
    <name evidence="1" type="ORF">AB432_023990</name>
</gene>